<dbReference type="AlphaFoldDB" id="A0A0W8CI24"/>
<evidence type="ECO:0000313" key="4">
    <source>
        <dbReference type="Proteomes" id="UP000052943"/>
    </source>
</evidence>
<reference evidence="2 4" key="1">
    <citation type="submission" date="2015-11" db="EMBL/GenBank/DDBJ databases">
        <title>Genomes and virulence difference between two physiological races of Phytophthora nicotianae.</title>
        <authorList>
            <person name="Liu H."/>
            <person name="Ma X."/>
            <person name="Yu H."/>
            <person name="Fang D."/>
            <person name="Li Y."/>
            <person name="Wang X."/>
            <person name="Wang W."/>
            <person name="Dong Y."/>
            <person name="Xiao B."/>
        </authorList>
    </citation>
    <scope>NUCLEOTIDE SEQUENCE [LARGE SCALE GENOMIC DNA]</scope>
    <source>
        <strain evidence="4">race 0</strain>
        <strain evidence="2">Race 0</strain>
    </source>
</reference>
<dbReference type="EMBL" id="LNFO01003101">
    <property type="protein sequence ID" value="KUF83729.1"/>
    <property type="molecule type" value="Genomic_DNA"/>
</dbReference>
<dbReference type="OrthoDB" id="68600at2759"/>
<evidence type="ECO:0000313" key="2">
    <source>
        <dbReference type="EMBL" id="KUF83729.1"/>
    </source>
</evidence>
<feature type="region of interest" description="Disordered" evidence="1">
    <location>
        <begin position="229"/>
        <end position="250"/>
    </location>
</feature>
<dbReference type="Proteomes" id="UP000052943">
    <property type="component" value="Unassembled WGS sequence"/>
</dbReference>
<dbReference type="EMBL" id="LNFO01001695">
    <property type="protein sequence ID" value="KUF89353.1"/>
    <property type="molecule type" value="Genomic_DNA"/>
</dbReference>
<protein>
    <submittedName>
        <fullName evidence="2">Uncharacterized protein</fullName>
    </submittedName>
</protein>
<sequence length="250" mass="26733">MLNRSRRDLVKSRTLCICSIALIMPSSTQASFVWVKYGFGKCVLPMFGWDVAVQLTYAWTRVDNITAPKMYNANVSCAILRSFVKNTCARDIEDLCKQKYIQLGIELDALNKALQAAQARSAAIPLATDGSSTSVHLGAEITAKKATTEYQLQVVATASKLAKELATGTALVDLADDHGTRLKLDELGDARANTILKSRAQYTAVAVAVDDKGSPHVVPLVFKLQKISTDAAPSRPSSGAAKSTGATAPT</sequence>
<comment type="caution">
    <text evidence="2">The sequence shown here is derived from an EMBL/GenBank/DDBJ whole genome shotgun (WGS) entry which is preliminary data.</text>
</comment>
<evidence type="ECO:0000313" key="3">
    <source>
        <dbReference type="EMBL" id="KUF89353.1"/>
    </source>
</evidence>
<gene>
    <name evidence="3" type="ORF">AM587_10009693</name>
    <name evidence="2" type="ORF">AM587_10012103</name>
</gene>
<feature type="compositionally biased region" description="Low complexity" evidence="1">
    <location>
        <begin position="236"/>
        <end position="250"/>
    </location>
</feature>
<accession>A0A0W8CI24</accession>
<name>A0A0W8CI24_PHYNI</name>
<organism evidence="2 4">
    <name type="scientific">Phytophthora nicotianae</name>
    <name type="common">Potato buckeye rot agent</name>
    <name type="synonym">Phytophthora parasitica</name>
    <dbReference type="NCBI Taxonomy" id="4792"/>
    <lineage>
        <taxon>Eukaryota</taxon>
        <taxon>Sar</taxon>
        <taxon>Stramenopiles</taxon>
        <taxon>Oomycota</taxon>
        <taxon>Peronosporomycetes</taxon>
        <taxon>Peronosporales</taxon>
        <taxon>Peronosporaceae</taxon>
        <taxon>Phytophthora</taxon>
    </lineage>
</organism>
<proteinExistence type="predicted"/>
<evidence type="ECO:0000256" key="1">
    <source>
        <dbReference type="SAM" id="MobiDB-lite"/>
    </source>
</evidence>